<dbReference type="RefSeq" id="WP_086973028.1">
    <property type="nucleotide sequence ID" value="NZ_FCOJ02000064.1"/>
</dbReference>
<dbReference type="STRING" id="1777143.AWB82_06080"/>
<dbReference type="OrthoDB" id="7592850at2"/>
<dbReference type="EMBL" id="FCOJ02000064">
    <property type="protein sequence ID" value="SAK87924.1"/>
    <property type="molecule type" value="Genomic_DNA"/>
</dbReference>
<accession>A0A158CZW6</accession>
<comment type="caution">
    <text evidence="1">The sequence shown here is derived from an EMBL/GenBank/DDBJ whole genome shotgun (WGS) entry which is preliminary data.</text>
</comment>
<reference evidence="1" key="1">
    <citation type="submission" date="2016-01" db="EMBL/GenBank/DDBJ databases">
        <authorList>
            <person name="Peeters C."/>
        </authorList>
    </citation>
    <scope>NUCLEOTIDE SEQUENCE [LARGE SCALE GENOMIC DNA]</scope>
    <source>
        <strain evidence="1">LMG 29325</strain>
    </source>
</reference>
<name>A0A158CZW6_9BURK</name>
<dbReference type="InterPro" id="IPR049812">
    <property type="entry name" value="DpdG-like"/>
</dbReference>
<dbReference type="NCBIfam" id="NF041064">
    <property type="entry name" value="DpdG"/>
    <property type="match status" value="1"/>
</dbReference>
<keyword evidence="2" id="KW-1185">Reference proteome</keyword>
<proteinExistence type="predicted"/>
<gene>
    <name evidence="1" type="ORF">AWB82_06080</name>
</gene>
<evidence type="ECO:0000313" key="1">
    <source>
        <dbReference type="EMBL" id="SAK87924.1"/>
    </source>
</evidence>
<dbReference type="AlphaFoldDB" id="A0A158CZW6"/>
<organism evidence="1 2">
    <name type="scientific">Caballeronia glebae</name>
    <dbReference type="NCBI Taxonomy" id="1777143"/>
    <lineage>
        <taxon>Bacteria</taxon>
        <taxon>Pseudomonadati</taxon>
        <taxon>Pseudomonadota</taxon>
        <taxon>Betaproteobacteria</taxon>
        <taxon>Burkholderiales</taxon>
        <taxon>Burkholderiaceae</taxon>
        <taxon>Caballeronia</taxon>
    </lineage>
</organism>
<dbReference type="Proteomes" id="UP000054596">
    <property type="component" value="Unassembled WGS sequence"/>
</dbReference>
<sequence length="312" mass="34670">MSVLSNFPAIPNRVAIACEYLHFLGSKGDLRENVEKQLSPLKKGGNEDSESQDGKADGRTIAGFVVDEILKLGLSSLDEERVLRLNDEYLCMQVPEGDWANALRPILMAKLVMPEHAEKSDQSSVPEALSWLLVQDPYSTLPFSGGIHAEQIVRQLGQQDALRTIIGNNQRFQNLIYWARYLGLAERVSLKIGASSADIVIPDPTEALARMLPSIFVDQRELSIQAFMQRAAEYCPVLDGGVARVRLEDRLMGDFEPKEGHLSRSTSLALFRLQARKLLRLEKPSDAQARILDLGKAHEPVSHVRYTAPEAA</sequence>
<evidence type="ECO:0000313" key="2">
    <source>
        <dbReference type="Proteomes" id="UP000054596"/>
    </source>
</evidence>
<protein>
    <submittedName>
        <fullName evidence="1">Uncharacterized protein</fullName>
    </submittedName>
</protein>